<reference evidence="1" key="1">
    <citation type="journal article" date="2021" name="New Phytol.">
        <title>Evolutionary innovations through gain and loss of genes in the ectomycorrhizal Boletales.</title>
        <authorList>
            <person name="Wu G."/>
            <person name="Miyauchi S."/>
            <person name="Morin E."/>
            <person name="Kuo A."/>
            <person name="Drula E."/>
            <person name="Varga T."/>
            <person name="Kohler A."/>
            <person name="Feng B."/>
            <person name="Cao Y."/>
            <person name="Lipzen A."/>
            <person name="Daum C."/>
            <person name="Hundley H."/>
            <person name="Pangilinan J."/>
            <person name="Johnson J."/>
            <person name="Barry K."/>
            <person name="LaButti K."/>
            <person name="Ng V."/>
            <person name="Ahrendt S."/>
            <person name="Min B."/>
            <person name="Choi I.G."/>
            <person name="Park H."/>
            <person name="Plett J.M."/>
            <person name="Magnuson J."/>
            <person name="Spatafora J.W."/>
            <person name="Nagy L.G."/>
            <person name="Henrissat B."/>
            <person name="Grigoriev I.V."/>
            <person name="Yang Z.L."/>
            <person name="Xu J."/>
            <person name="Martin F.M."/>
        </authorList>
    </citation>
    <scope>NUCLEOTIDE SEQUENCE</scope>
    <source>
        <strain evidence="1">KUC20120723A-06</strain>
    </source>
</reference>
<name>A0ACB8B3G9_9AGAM</name>
<dbReference type="EMBL" id="MU266596">
    <property type="protein sequence ID" value="KAH7920212.1"/>
    <property type="molecule type" value="Genomic_DNA"/>
</dbReference>
<accession>A0ACB8B3G9</accession>
<dbReference type="Proteomes" id="UP000790709">
    <property type="component" value="Unassembled WGS sequence"/>
</dbReference>
<evidence type="ECO:0000313" key="2">
    <source>
        <dbReference type="Proteomes" id="UP000790709"/>
    </source>
</evidence>
<comment type="caution">
    <text evidence="1">The sequence shown here is derived from an EMBL/GenBank/DDBJ whole genome shotgun (WGS) entry which is preliminary data.</text>
</comment>
<protein>
    <submittedName>
        <fullName evidence="1">Uncharacterized protein</fullName>
    </submittedName>
</protein>
<proteinExistence type="predicted"/>
<keyword evidence="2" id="KW-1185">Reference proteome</keyword>
<organism evidence="1 2">
    <name type="scientific">Leucogyrophana mollusca</name>
    <dbReference type="NCBI Taxonomy" id="85980"/>
    <lineage>
        <taxon>Eukaryota</taxon>
        <taxon>Fungi</taxon>
        <taxon>Dikarya</taxon>
        <taxon>Basidiomycota</taxon>
        <taxon>Agaricomycotina</taxon>
        <taxon>Agaricomycetes</taxon>
        <taxon>Agaricomycetidae</taxon>
        <taxon>Boletales</taxon>
        <taxon>Boletales incertae sedis</taxon>
        <taxon>Leucogyrophana</taxon>
    </lineage>
</organism>
<gene>
    <name evidence="1" type="ORF">BV22DRAFT_1040106</name>
</gene>
<sequence>MSSVQRTHHHSYLPLLGGPDDEGISPERFIEEKHQSPPAILWLTSMASLVSVLVAVLLHFSSASELSSFLNVSDPKFVASLRKVTPYPNLNHLADAGKLKSAPKAWFPPYIVRANAADPDRMYTTSQSVTLSPSDSMFYRFHMKNPANSTCYVFAPVPTPAKLQSSNKTYVAEGNVNAIEIWNVSYSALPAALSWNTRPPRQSLMGTVNFAPPPEVSNPEDYRDGMELRPPTPLFDCGGDSQIAFEVACSDCKLSFQQIMSDPALAFDVAVLA</sequence>
<evidence type="ECO:0000313" key="1">
    <source>
        <dbReference type="EMBL" id="KAH7920212.1"/>
    </source>
</evidence>